<comment type="catalytic activity">
    <reaction evidence="8">
        <text>L-threonyl-[protein] + ATP = O-phospho-L-threonyl-[protein] + ADP + H(+)</text>
        <dbReference type="Rhea" id="RHEA:46608"/>
        <dbReference type="Rhea" id="RHEA-COMP:11060"/>
        <dbReference type="Rhea" id="RHEA-COMP:11605"/>
        <dbReference type="ChEBI" id="CHEBI:15378"/>
        <dbReference type="ChEBI" id="CHEBI:30013"/>
        <dbReference type="ChEBI" id="CHEBI:30616"/>
        <dbReference type="ChEBI" id="CHEBI:61977"/>
        <dbReference type="ChEBI" id="CHEBI:456216"/>
        <dbReference type="EC" id="2.7.11.1"/>
    </reaction>
</comment>
<keyword evidence="3" id="KW-0723">Serine/threonine-protein kinase</keyword>
<dbReference type="EMBL" id="JADXDR010000037">
    <property type="protein sequence ID" value="KAI7843603.1"/>
    <property type="molecule type" value="Genomic_DNA"/>
</dbReference>
<name>A0AAD5H7B4_9CHLO</name>
<dbReference type="EC" id="2.7.11.1" evidence="2"/>
<keyword evidence="6" id="KW-0418">Kinase</keyword>
<dbReference type="InterPro" id="IPR011009">
    <property type="entry name" value="Kinase-like_dom_sf"/>
</dbReference>
<comment type="caution">
    <text evidence="12">The sequence shown here is derived from an EMBL/GenBank/DDBJ whole genome shotgun (WGS) entry which is preliminary data.</text>
</comment>
<protein>
    <recommendedName>
        <fullName evidence="2">non-specific serine/threonine protein kinase</fullName>
        <ecNumber evidence="2">2.7.11.1</ecNumber>
    </recommendedName>
</protein>
<evidence type="ECO:0000256" key="3">
    <source>
        <dbReference type="ARBA" id="ARBA00022527"/>
    </source>
</evidence>
<evidence type="ECO:0000256" key="4">
    <source>
        <dbReference type="ARBA" id="ARBA00022679"/>
    </source>
</evidence>
<dbReference type="PANTHER" id="PTHR48012:SF10">
    <property type="entry name" value="FI20177P1"/>
    <property type="match status" value="1"/>
</dbReference>
<evidence type="ECO:0000313" key="13">
    <source>
        <dbReference type="Proteomes" id="UP001205105"/>
    </source>
</evidence>
<dbReference type="GO" id="GO:0005524">
    <property type="term" value="F:ATP binding"/>
    <property type="evidence" value="ECO:0007669"/>
    <property type="project" value="UniProtKB-UniRule"/>
</dbReference>
<evidence type="ECO:0000256" key="9">
    <source>
        <dbReference type="ARBA" id="ARBA00048679"/>
    </source>
</evidence>
<dbReference type="PROSITE" id="PS50011">
    <property type="entry name" value="PROTEIN_KINASE_DOM"/>
    <property type="match status" value="1"/>
</dbReference>
<keyword evidence="4" id="KW-0808">Transferase</keyword>
<comment type="similarity">
    <text evidence="1">Belongs to the protein kinase superfamily. STE Ser/Thr protein kinase family. STE20 subfamily.</text>
</comment>
<dbReference type="InterPro" id="IPR017441">
    <property type="entry name" value="Protein_kinase_ATP_BS"/>
</dbReference>
<evidence type="ECO:0000256" key="2">
    <source>
        <dbReference type="ARBA" id="ARBA00012513"/>
    </source>
</evidence>
<feature type="binding site" evidence="10">
    <location>
        <position position="42"/>
    </location>
    <ligand>
        <name>ATP</name>
        <dbReference type="ChEBI" id="CHEBI:30616"/>
    </ligand>
</feature>
<sequence>MAAEPAGAPADRYELRELVGRGSFGAVHRGYDRVAQRDVVIKVIDLEDIEEDIGEIQQEIAALKECQSPAITQYFGSAVVPGTSQLMIVMELMAASAGDVVGEDTGGEPLPEPCIAYILRQVLHALVYLHGQGRIHRDIKAANILLAEDGRVKVSDFGVSAQLSGTVGYKRRTFVGSPLWMAPEVIEQSPDNIGFRKDGLGEAADGYDEAADIWSLGITAMELAEGEPPRVNVASFRLLFMIVRDDPPQLEGSQFSTDFKDFVWQCLRKDPADRPSAADLLEHPFVAAAETAPPELAQRVAAYLQRRPALLEKAAHRASLAGGYGTVGATMPRWDFAGPAAGTVTGLGAAAGTVVARPVTAPSQAEGGGMLRTGAGPVGEDFGTMVRRHTDGTPSPTAAAAAAAADFGGTVQVRPGAGGLGGVAPPSRLVIPSDPTQPDWPVPAAAASYTARPGSAAGPPGGAAAANGSASKQLLQTGLSACAAAPGATPAVAAAAETAVAALGQLEAARPGAVAEALTEMLTQLSLTSSPALASLKGSAAALFGGGGEAAAGGQAAAGGVPELGPLGRFLMQRWREATARERVAHAQQWQAS</sequence>
<keyword evidence="5 10" id="KW-0547">Nucleotide-binding</keyword>
<evidence type="ECO:0000259" key="11">
    <source>
        <dbReference type="PROSITE" id="PS50011"/>
    </source>
</evidence>
<organism evidence="12 13">
    <name type="scientific">Chlorella ohadii</name>
    <dbReference type="NCBI Taxonomy" id="2649997"/>
    <lineage>
        <taxon>Eukaryota</taxon>
        <taxon>Viridiplantae</taxon>
        <taxon>Chlorophyta</taxon>
        <taxon>core chlorophytes</taxon>
        <taxon>Trebouxiophyceae</taxon>
        <taxon>Chlorellales</taxon>
        <taxon>Chlorellaceae</taxon>
        <taxon>Chlorella clade</taxon>
        <taxon>Chlorella</taxon>
    </lineage>
</organism>
<dbReference type="InterPro" id="IPR000719">
    <property type="entry name" value="Prot_kinase_dom"/>
</dbReference>
<evidence type="ECO:0000313" key="12">
    <source>
        <dbReference type="EMBL" id="KAI7843603.1"/>
    </source>
</evidence>
<dbReference type="Pfam" id="PF00069">
    <property type="entry name" value="Pkinase"/>
    <property type="match status" value="1"/>
</dbReference>
<comment type="catalytic activity">
    <reaction evidence="9">
        <text>L-seryl-[protein] + ATP = O-phospho-L-seryl-[protein] + ADP + H(+)</text>
        <dbReference type="Rhea" id="RHEA:17989"/>
        <dbReference type="Rhea" id="RHEA-COMP:9863"/>
        <dbReference type="Rhea" id="RHEA-COMP:11604"/>
        <dbReference type="ChEBI" id="CHEBI:15378"/>
        <dbReference type="ChEBI" id="CHEBI:29999"/>
        <dbReference type="ChEBI" id="CHEBI:30616"/>
        <dbReference type="ChEBI" id="CHEBI:83421"/>
        <dbReference type="ChEBI" id="CHEBI:456216"/>
        <dbReference type="EC" id="2.7.11.1"/>
    </reaction>
</comment>
<feature type="domain" description="Protein kinase" evidence="11">
    <location>
        <begin position="13"/>
        <end position="286"/>
    </location>
</feature>
<dbReference type="GO" id="GO:0005737">
    <property type="term" value="C:cytoplasm"/>
    <property type="evidence" value="ECO:0007669"/>
    <property type="project" value="TreeGrafter"/>
</dbReference>
<dbReference type="PROSITE" id="PS00107">
    <property type="entry name" value="PROTEIN_KINASE_ATP"/>
    <property type="match status" value="1"/>
</dbReference>
<dbReference type="SUPFAM" id="SSF56112">
    <property type="entry name" value="Protein kinase-like (PK-like)"/>
    <property type="match status" value="1"/>
</dbReference>
<keyword evidence="13" id="KW-1185">Reference proteome</keyword>
<evidence type="ECO:0000256" key="6">
    <source>
        <dbReference type="ARBA" id="ARBA00022777"/>
    </source>
</evidence>
<dbReference type="Proteomes" id="UP001205105">
    <property type="component" value="Unassembled WGS sequence"/>
</dbReference>
<evidence type="ECO:0000256" key="1">
    <source>
        <dbReference type="ARBA" id="ARBA00008874"/>
    </source>
</evidence>
<dbReference type="PANTHER" id="PTHR48012">
    <property type="entry name" value="STERILE20-LIKE KINASE, ISOFORM B-RELATED"/>
    <property type="match status" value="1"/>
</dbReference>
<evidence type="ECO:0000256" key="10">
    <source>
        <dbReference type="PROSITE-ProRule" id="PRU10141"/>
    </source>
</evidence>
<gene>
    <name evidence="12" type="ORF">COHA_002845</name>
</gene>
<dbReference type="SMART" id="SM00220">
    <property type="entry name" value="S_TKc"/>
    <property type="match status" value="1"/>
</dbReference>
<evidence type="ECO:0000256" key="8">
    <source>
        <dbReference type="ARBA" id="ARBA00047899"/>
    </source>
</evidence>
<dbReference type="Gene3D" id="1.10.510.10">
    <property type="entry name" value="Transferase(Phosphotransferase) domain 1"/>
    <property type="match status" value="1"/>
</dbReference>
<dbReference type="AlphaFoldDB" id="A0AAD5H7B4"/>
<dbReference type="InterPro" id="IPR050629">
    <property type="entry name" value="STE20/SPS1-PAK"/>
</dbReference>
<reference evidence="12" key="1">
    <citation type="submission" date="2020-11" db="EMBL/GenBank/DDBJ databases">
        <title>Chlorella ohadii genome sequencing and assembly.</title>
        <authorList>
            <person name="Murik O."/>
            <person name="Treves H."/>
            <person name="Kedem I."/>
            <person name="Shotland Y."/>
            <person name="Kaplan A."/>
        </authorList>
    </citation>
    <scope>NUCLEOTIDE SEQUENCE</scope>
    <source>
        <strain evidence="12">1</strain>
    </source>
</reference>
<accession>A0AAD5H7B4</accession>
<dbReference type="GO" id="GO:0004674">
    <property type="term" value="F:protein serine/threonine kinase activity"/>
    <property type="evidence" value="ECO:0007669"/>
    <property type="project" value="UniProtKB-KW"/>
</dbReference>
<proteinExistence type="inferred from homology"/>
<evidence type="ECO:0000256" key="7">
    <source>
        <dbReference type="ARBA" id="ARBA00022840"/>
    </source>
</evidence>
<evidence type="ECO:0000256" key="5">
    <source>
        <dbReference type="ARBA" id="ARBA00022741"/>
    </source>
</evidence>
<keyword evidence="7 10" id="KW-0067">ATP-binding</keyword>